<name>C1LCF3_SCHJA</name>
<proteinExistence type="evidence at transcript level"/>
<accession>C1LCF3</accession>
<dbReference type="AlphaFoldDB" id="C1LCF3"/>
<dbReference type="EMBL" id="FN316650">
    <property type="protein sequence ID" value="CAX72381.1"/>
    <property type="molecule type" value="mRNA"/>
</dbReference>
<evidence type="ECO:0000313" key="2">
    <source>
        <dbReference type="EMBL" id="CAX72381.1"/>
    </source>
</evidence>
<reference evidence="2" key="1">
    <citation type="journal article" date="2009" name="Nature">
        <title>The Schistosoma japonicum genome reveals features of host-parasite interplay.</title>
        <authorList>
            <person name="Liu F."/>
            <person name="Zhou Y."/>
            <person name="Wang Z.Q."/>
            <person name="Lu G."/>
            <person name="Zheng H."/>
            <person name="Brindley P.J."/>
            <person name="McManus D.P."/>
            <person name="Blair D."/>
            <person name="Zhang Q.H."/>
            <person name="Zhong Y."/>
            <person name="Wang S."/>
            <person name="Han Z.G."/>
            <person name="Chen Z."/>
        </authorList>
    </citation>
    <scope>NUCLEOTIDE SEQUENCE</scope>
    <source>
        <strain evidence="2">Anhui</strain>
    </source>
</reference>
<keyword evidence="1" id="KW-1133">Transmembrane helix</keyword>
<feature type="transmembrane region" description="Helical" evidence="1">
    <location>
        <begin position="51"/>
        <end position="75"/>
    </location>
</feature>
<keyword evidence="1" id="KW-0812">Transmembrane</keyword>
<organism evidence="2">
    <name type="scientific">Schistosoma japonicum</name>
    <name type="common">Blood fluke</name>
    <dbReference type="NCBI Taxonomy" id="6182"/>
    <lineage>
        <taxon>Eukaryota</taxon>
        <taxon>Metazoa</taxon>
        <taxon>Spiralia</taxon>
        <taxon>Lophotrochozoa</taxon>
        <taxon>Platyhelminthes</taxon>
        <taxon>Trematoda</taxon>
        <taxon>Digenea</taxon>
        <taxon>Strigeidida</taxon>
        <taxon>Schistosomatoidea</taxon>
        <taxon>Schistosomatidae</taxon>
        <taxon>Schistosoma</taxon>
    </lineage>
</organism>
<sequence>MSTFPRVFFDLRLVDNRPEKLYLSFLTTFRRLQRTSAHCAQGKRVMDTKTLLFIGSFQASCVKAGILLIITALVAKASMETSLKTRVLTISTIKNFYFLWPMLDPTPMAHNFSSLLQSVLG</sequence>
<keyword evidence="1" id="KW-0472">Membrane</keyword>
<reference evidence="2" key="2">
    <citation type="submission" date="2009-03" db="EMBL/GenBank/DDBJ databases">
        <authorList>
            <person name="Gang L."/>
        </authorList>
    </citation>
    <scope>NUCLEOTIDE SEQUENCE</scope>
    <source>
        <strain evidence="2">Anhui</strain>
    </source>
</reference>
<protein>
    <submittedName>
        <fullName evidence="2">Hypotheticial protein</fullName>
    </submittedName>
</protein>
<evidence type="ECO:0000256" key="1">
    <source>
        <dbReference type="SAM" id="Phobius"/>
    </source>
</evidence>